<evidence type="ECO:0000256" key="1">
    <source>
        <dbReference type="SAM" id="MobiDB-lite"/>
    </source>
</evidence>
<accession>A0A2J8NF44</accession>
<comment type="caution">
    <text evidence="2">The sequence shown here is derived from an EMBL/GenBank/DDBJ whole genome shotgun (WGS) entry which is preliminary data.</text>
</comment>
<name>A0A2J8NF44_PANTR</name>
<organism evidence="2 3">
    <name type="scientific">Pan troglodytes</name>
    <name type="common">Chimpanzee</name>
    <dbReference type="NCBI Taxonomy" id="9598"/>
    <lineage>
        <taxon>Eukaryota</taxon>
        <taxon>Metazoa</taxon>
        <taxon>Chordata</taxon>
        <taxon>Craniata</taxon>
        <taxon>Vertebrata</taxon>
        <taxon>Euteleostomi</taxon>
        <taxon>Mammalia</taxon>
        <taxon>Eutheria</taxon>
        <taxon>Euarchontoglires</taxon>
        <taxon>Primates</taxon>
        <taxon>Haplorrhini</taxon>
        <taxon>Catarrhini</taxon>
        <taxon>Hominidae</taxon>
        <taxon>Pan</taxon>
    </lineage>
</organism>
<sequence>MNPCVLGTVPACRPTWPTDAGPDGLKGEEGSCGRGRKWKRRPC</sequence>
<dbReference type="AlphaFoldDB" id="A0A2J8NF44"/>
<dbReference type="Proteomes" id="UP000236370">
    <property type="component" value="Unassembled WGS sequence"/>
</dbReference>
<proteinExistence type="predicted"/>
<feature type="compositionally biased region" description="Basic residues" evidence="1">
    <location>
        <begin position="34"/>
        <end position="43"/>
    </location>
</feature>
<dbReference type="EMBL" id="NBAG03000230">
    <property type="protein sequence ID" value="PNI70382.1"/>
    <property type="molecule type" value="Genomic_DNA"/>
</dbReference>
<evidence type="ECO:0000313" key="3">
    <source>
        <dbReference type="Proteomes" id="UP000236370"/>
    </source>
</evidence>
<protein>
    <submittedName>
        <fullName evidence="2">PTMA isoform 4</fullName>
    </submittedName>
</protein>
<feature type="region of interest" description="Disordered" evidence="1">
    <location>
        <begin position="15"/>
        <end position="43"/>
    </location>
</feature>
<reference evidence="2 3" key="1">
    <citation type="submission" date="2017-12" db="EMBL/GenBank/DDBJ databases">
        <title>High-resolution comparative analysis of great ape genomes.</title>
        <authorList>
            <person name="Pollen A."/>
            <person name="Hastie A."/>
            <person name="Hormozdiari F."/>
            <person name="Dougherty M."/>
            <person name="Liu R."/>
            <person name="Chaisson M."/>
            <person name="Hoppe E."/>
            <person name="Hill C."/>
            <person name="Pang A."/>
            <person name="Hillier L."/>
            <person name="Baker C."/>
            <person name="Armstrong J."/>
            <person name="Shendure J."/>
            <person name="Paten B."/>
            <person name="Wilson R."/>
            <person name="Chao H."/>
            <person name="Schneider V."/>
            <person name="Ventura M."/>
            <person name="Kronenberg Z."/>
            <person name="Murali S."/>
            <person name="Gordon D."/>
            <person name="Cantsilieris S."/>
            <person name="Munson K."/>
            <person name="Nelson B."/>
            <person name="Raja A."/>
            <person name="Underwood J."/>
            <person name="Diekhans M."/>
            <person name="Fiddes I."/>
            <person name="Haussler D."/>
            <person name="Eichler E."/>
        </authorList>
    </citation>
    <scope>NUCLEOTIDE SEQUENCE [LARGE SCALE GENOMIC DNA]</scope>
    <source>
        <strain evidence="2">Yerkes chimp pedigree #C0471</strain>
    </source>
</reference>
<gene>
    <name evidence="2" type="ORF">CK820_G0010853</name>
</gene>
<evidence type="ECO:0000313" key="2">
    <source>
        <dbReference type="EMBL" id="PNI70382.1"/>
    </source>
</evidence>